<feature type="compositionally biased region" description="Gly residues" evidence="1">
    <location>
        <begin position="443"/>
        <end position="456"/>
    </location>
</feature>
<name>A0A5D0CLJ4_9BACL</name>
<evidence type="ECO:0000256" key="1">
    <source>
        <dbReference type="SAM" id="MobiDB-lite"/>
    </source>
</evidence>
<evidence type="ECO:0000313" key="2">
    <source>
        <dbReference type="EMBL" id="TYA10390.1"/>
    </source>
</evidence>
<keyword evidence="3" id="KW-1185">Reference proteome</keyword>
<dbReference type="Pfam" id="PF07949">
    <property type="entry name" value="YbbR"/>
    <property type="match status" value="4"/>
</dbReference>
<dbReference type="Proteomes" id="UP000325218">
    <property type="component" value="Unassembled WGS sequence"/>
</dbReference>
<dbReference type="Gene3D" id="2.170.120.30">
    <property type="match status" value="2"/>
</dbReference>
<protein>
    <recommendedName>
        <fullName evidence="4">YbbR-like domain-containing protein</fullName>
    </recommendedName>
</protein>
<dbReference type="RefSeq" id="WP_148457958.1">
    <property type="nucleotide sequence ID" value="NZ_VSDO01000006.1"/>
</dbReference>
<accession>A0A5D0CLJ4</accession>
<feature type="region of interest" description="Disordered" evidence="1">
    <location>
        <begin position="403"/>
        <end position="492"/>
    </location>
</feature>
<dbReference type="Gene3D" id="2.170.120.40">
    <property type="entry name" value="YbbR-like domain"/>
    <property type="match status" value="2"/>
</dbReference>
<comment type="caution">
    <text evidence="2">The sequence shown here is derived from an EMBL/GenBank/DDBJ whole genome shotgun (WGS) entry which is preliminary data.</text>
</comment>
<dbReference type="PANTHER" id="PTHR37804">
    <property type="entry name" value="CDAA REGULATORY PROTEIN CDAR"/>
    <property type="match status" value="1"/>
</dbReference>
<organism evidence="2 3">
    <name type="scientific">Paenibacillus faecis</name>
    <dbReference type="NCBI Taxonomy" id="862114"/>
    <lineage>
        <taxon>Bacteria</taxon>
        <taxon>Bacillati</taxon>
        <taxon>Bacillota</taxon>
        <taxon>Bacilli</taxon>
        <taxon>Bacillales</taxon>
        <taxon>Paenibacillaceae</taxon>
        <taxon>Paenibacillus</taxon>
    </lineage>
</organism>
<dbReference type="InterPro" id="IPR012505">
    <property type="entry name" value="YbbR"/>
</dbReference>
<gene>
    <name evidence="2" type="ORF">FRY98_27850</name>
</gene>
<feature type="compositionally biased region" description="Low complexity" evidence="1">
    <location>
        <begin position="457"/>
        <end position="485"/>
    </location>
</feature>
<reference evidence="2 3" key="1">
    <citation type="submission" date="2019-08" db="EMBL/GenBank/DDBJ databases">
        <title>Genome sequencing of Paenibacillus faecis DSM 23593(T).</title>
        <authorList>
            <person name="Kook J.-K."/>
            <person name="Park S.-N."/>
            <person name="Lim Y.K."/>
        </authorList>
    </citation>
    <scope>NUCLEOTIDE SEQUENCE [LARGE SCALE GENOMIC DNA]</scope>
    <source>
        <strain evidence="2 3">DSM 23593</strain>
    </source>
</reference>
<dbReference type="PANTHER" id="PTHR37804:SF1">
    <property type="entry name" value="CDAA REGULATORY PROTEIN CDAR"/>
    <property type="match status" value="1"/>
</dbReference>
<proteinExistence type="predicted"/>
<dbReference type="OrthoDB" id="1013291at2"/>
<dbReference type="AlphaFoldDB" id="A0A5D0CLJ4"/>
<dbReference type="InterPro" id="IPR053154">
    <property type="entry name" value="c-di-AMP_regulator"/>
</dbReference>
<dbReference type="EMBL" id="VSDO01000006">
    <property type="protein sequence ID" value="TYA10390.1"/>
    <property type="molecule type" value="Genomic_DNA"/>
</dbReference>
<sequence>MDKWINHNNFAKVLALIISVILWAMVHIDSGTPVAPTTVINSKVIDNVKIQVTGFDSEKYVLYDLEPDKVRLEVRGKRTDLTTNFSDYKVKLNLKDIGPGTITLPLTHELPPGVELVSMEPSIIKVTIEAKQTKEVPVTIVTKGSPGEGMQAGIPVVEGAGTVRVTLPESEIGELQKVQGTVDVGGLTAPLKGKSVKLNAYDKQGNVMKNAELTPDSVDVSVPINKLYKNVPLEIKEIGELPAGYVLASVNANVEGVAIYGSKEMLEGISSYPVTVDLSQFQGTTETRYKVDLTPPDGFEKIEPSSVEVTVKIEPAGQRLLENVPITLLNVNDTLTEKFLQPANAKVSLTVYGAKELLNKLTAEDLTATADLSGLGQGIHTVPVIVKLPQFVQLSEPGKSLTAKIELLPKGKPATTTPEEEKSPDSETPETPPPAEEQPGQNSSGGGAGNPGGTNGSSGETGNTGTPGNSGNAGSSGNAGISQNGDKTEADS</sequence>
<evidence type="ECO:0008006" key="4">
    <source>
        <dbReference type="Google" id="ProtNLM"/>
    </source>
</evidence>
<evidence type="ECO:0000313" key="3">
    <source>
        <dbReference type="Proteomes" id="UP000325218"/>
    </source>
</evidence>